<proteinExistence type="predicted"/>
<feature type="region of interest" description="Disordered" evidence="1">
    <location>
        <begin position="1"/>
        <end position="50"/>
    </location>
</feature>
<protein>
    <submittedName>
        <fullName evidence="2">Uncharacterized protein</fullName>
    </submittedName>
</protein>
<dbReference type="PANTHER" id="PTHR37259">
    <property type="entry name" value="OS07G0474300 PROTEIN"/>
    <property type="match status" value="1"/>
</dbReference>
<evidence type="ECO:0000313" key="3">
    <source>
        <dbReference type="Proteomes" id="UP001279734"/>
    </source>
</evidence>
<evidence type="ECO:0000256" key="1">
    <source>
        <dbReference type="SAM" id="MobiDB-lite"/>
    </source>
</evidence>
<dbReference type="EMBL" id="BSYO01000020">
    <property type="protein sequence ID" value="GMH18907.1"/>
    <property type="molecule type" value="Genomic_DNA"/>
</dbReference>
<evidence type="ECO:0000313" key="2">
    <source>
        <dbReference type="EMBL" id="GMH18907.1"/>
    </source>
</evidence>
<sequence length="191" mass="21534">MKTDRKPPLARSPMRVHSRRGLPSNTKLMRTPSGYLAKTQIPNPASDPKQVEEIGPEYLMISFELKALAKMVEEELGNASRADSISLFERGRLYDEYSARRNERLKRKKQSEAGAAAEPKTAYNLGVKVESTNRRKDSRKSAAPSVYSVDRSEHPRYALRNIKKPPLPLPMNVEMSAGGGRNTRAQRARRN</sequence>
<gene>
    <name evidence="2" type="ORF">Nepgr_020748</name>
</gene>
<organism evidence="2 3">
    <name type="scientific">Nepenthes gracilis</name>
    <name type="common">Slender pitcher plant</name>
    <dbReference type="NCBI Taxonomy" id="150966"/>
    <lineage>
        <taxon>Eukaryota</taxon>
        <taxon>Viridiplantae</taxon>
        <taxon>Streptophyta</taxon>
        <taxon>Embryophyta</taxon>
        <taxon>Tracheophyta</taxon>
        <taxon>Spermatophyta</taxon>
        <taxon>Magnoliopsida</taxon>
        <taxon>eudicotyledons</taxon>
        <taxon>Gunneridae</taxon>
        <taxon>Pentapetalae</taxon>
        <taxon>Caryophyllales</taxon>
        <taxon>Nepenthaceae</taxon>
        <taxon>Nepenthes</taxon>
    </lineage>
</organism>
<dbReference type="Proteomes" id="UP001279734">
    <property type="component" value="Unassembled WGS sequence"/>
</dbReference>
<reference evidence="2" key="1">
    <citation type="submission" date="2023-05" db="EMBL/GenBank/DDBJ databases">
        <title>Nepenthes gracilis genome sequencing.</title>
        <authorList>
            <person name="Fukushima K."/>
        </authorList>
    </citation>
    <scope>NUCLEOTIDE SEQUENCE</scope>
    <source>
        <strain evidence="2">SING2019-196</strain>
    </source>
</reference>
<accession>A0AAD3SXI6</accession>
<dbReference type="AlphaFoldDB" id="A0AAD3SXI6"/>
<keyword evidence="3" id="KW-1185">Reference proteome</keyword>
<comment type="caution">
    <text evidence="2">The sequence shown here is derived from an EMBL/GenBank/DDBJ whole genome shotgun (WGS) entry which is preliminary data.</text>
</comment>
<feature type="region of interest" description="Disordered" evidence="1">
    <location>
        <begin position="103"/>
        <end position="191"/>
    </location>
</feature>
<name>A0AAD3SXI6_NEPGR</name>
<dbReference type="PANTHER" id="PTHR37259:SF2">
    <property type="entry name" value="OS07G0474300 PROTEIN"/>
    <property type="match status" value="1"/>
</dbReference>